<protein>
    <recommendedName>
        <fullName evidence="2">HTH cro/C1-type domain-containing protein</fullName>
    </recommendedName>
</protein>
<dbReference type="InterPro" id="IPR013783">
    <property type="entry name" value="Ig-like_fold"/>
</dbReference>
<feature type="transmembrane region" description="Helical" evidence="1">
    <location>
        <begin position="115"/>
        <end position="136"/>
    </location>
</feature>
<sequence length="223" mass="26100">MADFVKKNIFLDQDSVGIYIKKIREKKDIKIEEASLKTGISIKYLRAIEESNYKDLPKGVYAKIFFRKYIDFLDIRHKNIVNDFVKEQNRGQNFEKNIFFNKIVSWKSFVSLPRIFRDLLIFAVILVCLFYLFFYLKNIFAPPSLEIFNIQDKQTVQSLSILIEGETEAESDVLINGQIILTDENGHFSETVYLKSGINFITVSAKKKYSRENIIIKQILVEN</sequence>
<gene>
    <name evidence="3" type="ORF">CVU82_03970</name>
</gene>
<dbReference type="CDD" id="cd00093">
    <property type="entry name" value="HTH_XRE"/>
    <property type="match status" value="1"/>
</dbReference>
<organism evidence="3 4">
    <name type="scientific">Candidatus Falkowbacteria bacterium HGW-Falkowbacteria-1</name>
    <dbReference type="NCBI Taxonomy" id="2013768"/>
    <lineage>
        <taxon>Bacteria</taxon>
        <taxon>Candidatus Falkowiibacteriota</taxon>
    </lineage>
</organism>
<dbReference type="EMBL" id="PHAI01000003">
    <property type="protein sequence ID" value="PKM91179.1"/>
    <property type="molecule type" value="Genomic_DNA"/>
</dbReference>
<keyword evidence="1" id="KW-0472">Membrane</keyword>
<dbReference type="Gene3D" id="1.10.260.40">
    <property type="entry name" value="lambda repressor-like DNA-binding domains"/>
    <property type="match status" value="1"/>
</dbReference>
<dbReference type="GO" id="GO:0003677">
    <property type="term" value="F:DNA binding"/>
    <property type="evidence" value="ECO:0007669"/>
    <property type="project" value="InterPro"/>
</dbReference>
<evidence type="ECO:0000256" key="1">
    <source>
        <dbReference type="SAM" id="Phobius"/>
    </source>
</evidence>
<keyword evidence="1" id="KW-1133">Transmembrane helix</keyword>
<dbReference type="Gene3D" id="2.60.40.10">
    <property type="entry name" value="Immunoglobulins"/>
    <property type="match status" value="1"/>
</dbReference>
<dbReference type="Proteomes" id="UP000233517">
    <property type="component" value="Unassembled WGS sequence"/>
</dbReference>
<dbReference type="InterPro" id="IPR001387">
    <property type="entry name" value="Cro/C1-type_HTH"/>
</dbReference>
<keyword evidence="1" id="KW-0812">Transmembrane</keyword>
<comment type="caution">
    <text evidence="3">The sequence shown here is derived from an EMBL/GenBank/DDBJ whole genome shotgun (WGS) entry which is preliminary data.</text>
</comment>
<reference evidence="3 4" key="1">
    <citation type="journal article" date="2017" name="ISME J.">
        <title>Potential for microbial H2 and metal transformations associated with novel bacteria and archaea in deep terrestrial subsurface sediments.</title>
        <authorList>
            <person name="Hernsdorf A.W."/>
            <person name="Amano Y."/>
            <person name="Miyakawa K."/>
            <person name="Ise K."/>
            <person name="Suzuki Y."/>
            <person name="Anantharaman K."/>
            <person name="Probst A."/>
            <person name="Burstein D."/>
            <person name="Thomas B.C."/>
            <person name="Banfield J.F."/>
        </authorList>
    </citation>
    <scope>NUCLEOTIDE SEQUENCE [LARGE SCALE GENOMIC DNA]</scope>
    <source>
        <strain evidence="3">HGW-Falkowbacteria-1</strain>
    </source>
</reference>
<dbReference type="PROSITE" id="PS50943">
    <property type="entry name" value="HTH_CROC1"/>
    <property type="match status" value="1"/>
</dbReference>
<dbReference type="Pfam" id="PF13413">
    <property type="entry name" value="HTH_25"/>
    <property type="match status" value="1"/>
</dbReference>
<proteinExistence type="predicted"/>
<accession>A0A2N2E911</accession>
<evidence type="ECO:0000313" key="3">
    <source>
        <dbReference type="EMBL" id="PKM91179.1"/>
    </source>
</evidence>
<feature type="domain" description="HTH cro/C1-type" evidence="2">
    <location>
        <begin position="20"/>
        <end position="49"/>
    </location>
</feature>
<dbReference type="PANTHER" id="PTHR34475:SF1">
    <property type="entry name" value="CYTOSKELETON PROTEIN RODZ"/>
    <property type="match status" value="1"/>
</dbReference>
<dbReference type="InterPro" id="IPR050400">
    <property type="entry name" value="Bact_Cytoskel_RodZ"/>
</dbReference>
<name>A0A2N2E911_9BACT</name>
<evidence type="ECO:0000259" key="2">
    <source>
        <dbReference type="PROSITE" id="PS50943"/>
    </source>
</evidence>
<dbReference type="PANTHER" id="PTHR34475">
    <property type="match status" value="1"/>
</dbReference>
<dbReference type="InterPro" id="IPR010982">
    <property type="entry name" value="Lambda_DNA-bd_dom_sf"/>
</dbReference>
<dbReference type="AlphaFoldDB" id="A0A2N2E911"/>
<evidence type="ECO:0000313" key="4">
    <source>
        <dbReference type="Proteomes" id="UP000233517"/>
    </source>
</evidence>